<keyword evidence="12" id="KW-1185">Reference proteome</keyword>
<dbReference type="GO" id="GO:0046540">
    <property type="term" value="C:U4/U6 x U5 tri-snRNP complex"/>
    <property type="evidence" value="ECO:0007669"/>
    <property type="project" value="UniProtKB-UniRule"/>
</dbReference>
<comment type="caution">
    <text evidence="11">The sequence shown here is derived from an EMBL/GenBank/DDBJ whole genome shotgun (WGS) entry which is preliminary data.</text>
</comment>
<dbReference type="InterPro" id="IPR047575">
    <property type="entry name" value="Sm"/>
</dbReference>
<keyword evidence="7 9" id="KW-0539">Nucleus</keyword>
<comment type="function">
    <text evidence="9">Plays role in pre-mRNA splicing as component of the U4/U6-U5 tri-snRNP complex that is involved in spliceosome assembly, and as component of the precatalytic spliceosome (spliceosome B complex). The heptameric LSM2-8 complex binds specifically to the 3'-terminal U-tract of U6 snRNA.</text>
</comment>
<comment type="subcellular location">
    <subcellularLocation>
        <location evidence="1 9">Nucleus</location>
    </subcellularLocation>
</comment>
<dbReference type="InterPro" id="IPR034103">
    <property type="entry name" value="Lsm8"/>
</dbReference>
<dbReference type="Gene3D" id="2.30.30.100">
    <property type="match status" value="1"/>
</dbReference>
<evidence type="ECO:0000256" key="2">
    <source>
        <dbReference type="ARBA" id="ARBA00006850"/>
    </source>
</evidence>
<dbReference type="SUPFAM" id="SSF50182">
    <property type="entry name" value="Sm-like ribonucleoproteins"/>
    <property type="match status" value="1"/>
</dbReference>
<dbReference type="Pfam" id="PF01423">
    <property type="entry name" value="LSM"/>
    <property type="match status" value="1"/>
</dbReference>
<keyword evidence="5 9" id="KW-0694">RNA-binding</keyword>
<accession>A0A9W7DGZ9</accession>
<evidence type="ECO:0000313" key="11">
    <source>
        <dbReference type="EMBL" id="GMG20081.1"/>
    </source>
</evidence>
<evidence type="ECO:0000256" key="4">
    <source>
        <dbReference type="ARBA" id="ARBA00022728"/>
    </source>
</evidence>
<dbReference type="OrthoDB" id="422364at2759"/>
<dbReference type="PANTHER" id="PTHR15588:SF9">
    <property type="entry name" value="U6 SNRNA-ASSOCIATED SM-LIKE PROTEIN LSM8"/>
    <property type="match status" value="1"/>
</dbReference>
<evidence type="ECO:0000256" key="9">
    <source>
        <dbReference type="RuleBase" id="RU365048"/>
    </source>
</evidence>
<dbReference type="Proteomes" id="UP001165063">
    <property type="component" value="Unassembled WGS sequence"/>
</dbReference>
<comment type="subunit">
    <text evidence="9">LSm subunits form a heteromer with a doughnut shape.</text>
</comment>
<feature type="domain" description="Sm" evidence="10">
    <location>
        <begin position="1"/>
        <end position="75"/>
    </location>
</feature>
<dbReference type="CDD" id="cd01727">
    <property type="entry name" value="LSm8"/>
    <property type="match status" value="1"/>
</dbReference>
<dbReference type="FunFam" id="2.30.30.100:FF:000027">
    <property type="entry name" value="U6 snRNA-associated Sm-like protein LSm8"/>
    <property type="match status" value="1"/>
</dbReference>
<dbReference type="GO" id="GO:0071011">
    <property type="term" value="C:precatalytic spliceosome"/>
    <property type="evidence" value="ECO:0007669"/>
    <property type="project" value="TreeGrafter"/>
</dbReference>
<evidence type="ECO:0000313" key="12">
    <source>
        <dbReference type="Proteomes" id="UP001165063"/>
    </source>
</evidence>
<dbReference type="GO" id="GO:0003729">
    <property type="term" value="F:mRNA binding"/>
    <property type="evidence" value="ECO:0007669"/>
    <property type="project" value="TreeGrafter"/>
</dbReference>
<sequence length="97" mass="10821">MSSLKAFLNQNVKVITSDGRLFLGTLEGFDQTTNVVLSNALERAFYPDEPKRDLELGAFIIRGDNVVCLGPYDEDEENNIDYSTVFADKLKSTKNAL</sequence>
<keyword evidence="4 9" id="KW-0747">Spliceosome</keyword>
<dbReference type="GO" id="GO:0005688">
    <property type="term" value="C:U6 snRNP"/>
    <property type="evidence" value="ECO:0007669"/>
    <property type="project" value="UniProtKB-UniRule"/>
</dbReference>
<organism evidence="11 12">
    <name type="scientific">Ambrosiozyma monospora</name>
    <name type="common">Yeast</name>
    <name type="synonym">Endomycopsis monosporus</name>
    <dbReference type="NCBI Taxonomy" id="43982"/>
    <lineage>
        <taxon>Eukaryota</taxon>
        <taxon>Fungi</taxon>
        <taxon>Dikarya</taxon>
        <taxon>Ascomycota</taxon>
        <taxon>Saccharomycotina</taxon>
        <taxon>Pichiomycetes</taxon>
        <taxon>Pichiales</taxon>
        <taxon>Pichiaceae</taxon>
        <taxon>Ambrosiozyma</taxon>
    </lineage>
</organism>
<evidence type="ECO:0000256" key="8">
    <source>
        <dbReference type="ARBA" id="ARBA00023274"/>
    </source>
</evidence>
<proteinExistence type="inferred from homology"/>
<protein>
    <recommendedName>
        <fullName evidence="9">LSM2-LSM8 complex subunit LSM8</fullName>
    </recommendedName>
</protein>
<dbReference type="InterPro" id="IPR001163">
    <property type="entry name" value="Sm_dom_euk/arc"/>
</dbReference>
<keyword evidence="6 9" id="KW-0508">mRNA splicing</keyword>
<evidence type="ECO:0000256" key="3">
    <source>
        <dbReference type="ARBA" id="ARBA00022664"/>
    </source>
</evidence>
<evidence type="ECO:0000259" key="10">
    <source>
        <dbReference type="PROSITE" id="PS52002"/>
    </source>
</evidence>
<dbReference type="PANTHER" id="PTHR15588">
    <property type="entry name" value="LSM1"/>
    <property type="match status" value="1"/>
</dbReference>
<evidence type="ECO:0000256" key="5">
    <source>
        <dbReference type="ARBA" id="ARBA00022884"/>
    </source>
</evidence>
<keyword evidence="3 9" id="KW-0507">mRNA processing</keyword>
<reference evidence="11" key="1">
    <citation type="submission" date="2023-04" db="EMBL/GenBank/DDBJ databases">
        <title>Ambrosiozyma monospora NBRC 1965.</title>
        <authorList>
            <person name="Ichikawa N."/>
            <person name="Sato H."/>
            <person name="Tonouchi N."/>
        </authorList>
    </citation>
    <scope>NUCLEOTIDE SEQUENCE</scope>
    <source>
        <strain evidence="11">NBRC 1965</strain>
    </source>
</reference>
<evidence type="ECO:0000256" key="6">
    <source>
        <dbReference type="ARBA" id="ARBA00023187"/>
    </source>
</evidence>
<evidence type="ECO:0000256" key="1">
    <source>
        <dbReference type="ARBA" id="ARBA00004123"/>
    </source>
</evidence>
<keyword evidence="8 9" id="KW-0687">Ribonucleoprotein</keyword>
<dbReference type="AlphaFoldDB" id="A0A9W7DGZ9"/>
<dbReference type="InterPro" id="IPR044642">
    <property type="entry name" value="PTHR15588"/>
</dbReference>
<dbReference type="GO" id="GO:0000398">
    <property type="term" value="P:mRNA splicing, via spliceosome"/>
    <property type="evidence" value="ECO:0007669"/>
    <property type="project" value="UniProtKB-UniRule"/>
</dbReference>
<dbReference type="PROSITE" id="PS52002">
    <property type="entry name" value="SM"/>
    <property type="match status" value="1"/>
</dbReference>
<dbReference type="InterPro" id="IPR010920">
    <property type="entry name" value="LSM_dom_sf"/>
</dbReference>
<gene>
    <name evidence="9" type="primary">LSM8</name>
    <name evidence="11" type="ORF">Amon01_000096100</name>
</gene>
<name>A0A9W7DGZ9_AMBMO</name>
<dbReference type="SMART" id="SM00651">
    <property type="entry name" value="Sm"/>
    <property type="match status" value="1"/>
</dbReference>
<evidence type="ECO:0000256" key="7">
    <source>
        <dbReference type="ARBA" id="ARBA00023242"/>
    </source>
</evidence>
<dbReference type="EMBL" id="BSXU01000277">
    <property type="protein sequence ID" value="GMG20081.1"/>
    <property type="molecule type" value="Genomic_DNA"/>
</dbReference>
<comment type="similarity">
    <text evidence="2 9">Belongs to the snRNP Sm proteins family.</text>
</comment>